<sequence length="124" mass="14294">MQLLKCSTLQKRGCFEFTLNIKSNSYSEIIIYFSLLKISSSEEKQKRSYKHVALNLQSPFSSAFLCDFFNSNCNTNIYVNHVIMIMMLVVLVLPLVVVLVIHFMNEETHSMKLGIWQELAGTYS</sequence>
<evidence type="ECO:0000313" key="2">
    <source>
        <dbReference type="EMBL" id="CAI9157969.1"/>
    </source>
</evidence>
<keyword evidence="3" id="KW-1185">Reference proteome</keyword>
<evidence type="ECO:0000256" key="1">
    <source>
        <dbReference type="SAM" id="Phobius"/>
    </source>
</evidence>
<evidence type="ECO:0000313" key="3">
    <source>
        <dbReference type="Proteomes" id="UP001176941"/>
    </source>
</evidence>
<name>A0ABN8Y8T2_RANTA</name>
<reference evidence="2" key="1">
    <citation type="submission" date="2023-04" db="EMBL/GenBank/DDBJ databases">
        <authorList>
            <consortium name="ELIXIR-Norway"/>
        </authorList>
    </citation>
    <scope>NUCLEOTIDE SEQUENCE [LARGE SCALE GENOMIC DNA]</scope>
</reference>
<feature type="transmembrane region" description="Helical" evidence="1">
    <location>
        <begin position="78"/>
        <end position="103"/>
    </location>
</feature>
<gene>
    <name evidence="2" type="ORF">MRATA1EN1_LOCUS6931</name>
</gene>
<proteinExistence type="predicted"/>
<organism evidence="2 3">
    <name type="scientific">Rangifer tarandus platyrhynchus</name>
    <name type="common">Svalbard reindeer</name>
    <dbReference type="NCBI Taxonomy" id="3082113"/>
    <lineage>
        <taxon>Eukaryota</taxon>
        <taxon>Metazoa</taxon>
        <taxon>Chordata</taxon>
        <taxon>Craniata</taxon>
        <taxon>Vertebrata</taxon>
        <taxon>Euteleostomi</taxon>
        <taxon>Mammalia</taxon>
        <taxon>Eutheria</taxon>
        <taxon>Laurasiatheria</taxon>
        <taxon>Artiodactyla</taxon>
        <taxon>Ruminantia</taxon>
        <taxon>Pecora</taxon>
        <taxon>Cervidae</taxon>
        <taxon>Odocoileinae</taxon>
        <taxon>Rangifer</taxon>
    </lineage>
</organism>
<keyword evidence="1" id="KW-0812">Transmembrane</keyword>
<dbReference type="Proteomes" id="UP001176941">
    <property type="component" value="Chromosome 16"/>
</dbReference>
<keyword evidence="1" id="KW-1133">Transmembrane helix</keyword>
<protein>
    <submittedName>
        <fullName evidence="2">Uncharacterized protein</fullName>
    </submittedName>
</protein>
<dbReference type="EMBL" id="OX459952">
    <property type="protein sequence ID" value="CAI9157969.1"/>
    <property type="molecule type" value="Genomic_DNA"/>
</dbReference>
<accession>A0ABN8Y8T2</accession>
<keyword evidence="1" id="KW-0472">Membrane</keyword>